<name>A0ABY6M3D0_9FLAO</name>
<feature type="signal peptide" evidence="1">
    <location>
        <begin position="1"/>
        <end position="18"/>
    </location>
</feature>
<organism evidence="2 3">
    <name type="scientific">Flavobacterium agricola</name>
    <dbReference type="NCBI Taxonomy" id="2870839"/>
    <lineage>
        <taxon>Bacteria</taxon>
        <taxon>Pseudomonadati</taxon>
        <taxon>Bacteroidota</taxon>
        <taxon>Flavobacteriia</taxon>
        <taxon>Flavobacteriales</taxon>
        <taxon>Flavobacteriaceae</taxon>
        <taxon>Flavobacterium</taxon>
    </lineage>
</organism>
<dbReference type="RefSeq" id="WP_264434745.1">
    <property type="nucleotide sequence ID" value="NZ_CP081495.1"/>
</dbReference>
<dbReference type="EMBL" id="CP081495">
    <property type="protein sequence ID" value="UYW02244.1"/>
    <property type="molecule type" value="Genomic_DNA"/>
</dbReference>
<reference evidence="2" key="1">
    <citation type="submission" date="2021-08" db="EMBL/GenBank/DDBJ databases">
        <title>Flavobacterium sp. strain CC-SYL302.</title>
        <authorList>
            <person name="Lin S.-Y."/>
            <person name="Lee T.-H."/>
            <person name="Young C.-C."/>
        </authorList>
    </citation>
    <scope>NUCLEOTIDE SEQUENCE</scope>
    <source>
        <strain evidence="2">CC-SYL302</strain>
    </source>
</reference>
<evidence type="ECO:0000313" key="2">
    <source>
        <dbReference type="EMBL" id="UYW02244.1"/>
    </source>
</evidence>
<dbReference type="SUPFAM" id="SSF49842">
    <property type="entry name" value="TNF-like"/>
    <property type="match status" value="1"/>
</dbReference>
<dbReference type="Proteomes" id="UP001163328">
    <property type="component" value="Chromosome"/>
</dbReference>
<feature type="chain" id="PRO_5046486924" description="C1q domain-containing protein" evidence="1">
    <location>
        <begin position="19"/>
        <end position="372"/>
    </location>
</feature>
<proteinExistence type="predicted"/>
<evidence type="ECO:0000313" key="3">
    <source>
        <dbReference type="Proteomes" id="UP001163328"/>
    </source>
</evidence>
<dbReference type="InterPro" id="IPR008983">
    <property type="entry name" value="Tumour_necrosis_fac-like_dom"/>
</dbReference>
<accession>A0ABY6M3D0</accession>
<evidence type="ECO:0008006" key="4">
    <source>
        <dbReference type="Google" id="ProtNLM"/>
    </source>
</evidence>
<keyword evidence="1" id="KW-0732">Signal</keyword>
<gene>
    <name evidence="2" type="ORF">K5I29_04915</name>
</gene>
<keyword evidence="3" id="KW-1185">Reference proteome</keyword>
<sequence>MKKIILILAFLSFNQTKAQVGINTIVPKATLEVASTDPDGTLTTPDGLLVPRISRLRAQSMNNIEESTLVFIHDINSGSLSGKTINVTEKGFYFFDTTLNVWIRIKDALTNITVNNGITNTDGVISLGGALNQSTIISTTSAHKLSIEGNHQNLFSVDGQTLSVDGNLNNVGIRTNAPTEALHVVGKAKITDVPNSESTQDYQVVVDEDGILKKNVKQTLGVFRAYLSQNFNAGSTEGVVHQVNNFTVIDNPNNDFNTTSNFFTAPLAGLYKVTFTATITIPSTVNTSNIVIGIADYSTKKWITRFGINKGSILPNTNSSGGMHSFVGLIVLNKGQRCYFGTSTEVRIIANPTGSSGSGIGTYFELELIKTL</sequence>
<protein>
    <recommendedName>
        <fullName evidence="4">C1q domain-containing protein</fullName>
    </recommendedName>
</protein>
<dbReference type="Gene3D" id="2.60.120.40">
    <property type="match status" value="1"/>
</dbReference>
<evidence type="ECO:0000256" key="1">
    <source>
        <dbReference type="SAM" id="SignalP"/>
    </source>
</evidence>